<organism evidence="3 4">
    <name type="scientific">Coprococcus eutactus</name>
    <dbReference type="NCBI Taxonomy" id="33043"/>
    <lineage>
        <taxon>Bacteria</taxon>
        <taxon>Bacillati</taxon>
        <taxon>Bacillota</taxon>
        <taxon>Clostridia</taxon>
        <taxon>Lachnospirales</taxon>
        <taxon>Lachnospiraceae</taxon>
        <taxon>Coprococcus</taxon>
    </lineage>
</organism>
<dbReference type="CDD" id="cd00063">
    <property type="entry name" value="FN3"/>
    <property type="match status" value="2"/>
</dbReference>
<dbReference type="PROSITE" id="PS50853">
    <property type="entry name" value="FN3"/>
    <property type="match status" value="1"/>
</dbReference>
<dbReference type="InterPro" id="IPR013783">
    <property type="entry name" value="Ig-like_fold"/>
</dbReference>
<evidence type="ECO:0000259" key="2">
    <source>
        <dbReference type="PROSITE" id="PS50853"/>
    </source>
</evidence>
<accession>A0A412IRG1</accession>
<protein>
    <submittedName>
        <fullName evidence="3">Fibronectin type III domain-containing protein</fullName>
    </submittedName>
</protein>
<dbReference type="OrthoDB" id="9757947at2"/>
<feature type="signal peptide" evidence="1">
    <location>
        <begin position="1"/>
        <end position="26"/>
    </location>
</feature>
<name>A0A412IRG1_9FIRM</name>
<evidence type="ECO:0000313" key="4">
    <source>
        <dbReference type="Proteomes" id="UP000283295"/>
    </source>
</evidence>
<keyword evidence="1" id="KW-0732">Signal</keyword>
<dbReference type="InterPro" id="IPR003961">
    <property type="entry name" value="FN3_dom"/>
</dbReference>
<dbReference type="SMART" id="SM00060">
    <property type="entry name" value="FN3"/>
    <property type="match status" value="2"/>
</dbReference>
<comment type="caution">
    <text evidence="3">The sequence shown here is derived from an EMBL/GenBank/DDBJ whole genome shotgun (WGS) entry which is preliminary data.</text>
</comment>
<evidence type="ECO:0000256" key="1">
    <source>
        <dbReference type="SAM" id="SignalP"/>
    </source>
</evidence>
<dbReference type="AlphaFoldDB" id="A0A412IRG1"/>
<feature type="chain" id="PRO_5039311006" evidence="1">
    <location>
        <begin position="27"/>
        <end position="563"/>
    </location>
</feature>
<dbReference type="Pfam" id="PF00041">
    <property type="entry name" value="fn3"/>
    <property type="match status" value="1"/>
</dbReference>
<dbReference type="InterPro" id="IPR036116">
    <property type="entry name" value="FN3_sf"/>
</dbReference>
<sequence length="563" mass="63426">MRKTSTRMLAIALSAVMAIGSFTGFGGEVKAYAAEDAQAVVAADVATPGDASPTDPQIDASNFSVSLSASSYVYDGTAKKPTVKITGTVKGKRVTLKNGIDYACTYVNNTYPGTATVKITYKDKYKGTNKANFKISKAKISKIVSTQTANSITLKWSEVKGTKKYEVYMYKNGKWNVVCNSTTRKATVGKLSANTKYKFYVKAYGTNAGKTVLTAQSSAYFEYTRPAKVTGISLGDTQKNNKNIIVSNYESAVRLNWKYDEGVTGYKIYVYNATTRKWTKFKNARQYIPSNSKKSKGRIFYYLSGLTPATVYTFKIVAYTENFDYQTSKTKIYVGEASDIIKTATIPKVKYGFDECYELKQKGTSYDVYSRYYNIEFGKVPKNSGYYIRLYRNRKYSSGKSKLYKTIKVTKNKYKLQLPNDSQNYYYYFDVASFSKCNGKTFVGVTMRTKIQTKIGKLAGKVDTYTYSILRNKKGKIVGSSIQGEVRKGKKAKYISKQYNANMKYLGKSVTINDKYNTCYFYNSKNKLINYKRYILASDGKIIGTVLYSPRGKVIRKDLWPAY</sequence>
<dbReference type="Gene3D" id="2.60.40.10">
    <property type="entry name" value="Immunoglobulins"/>
    <property type="match status" value="2"/>
</dbReference>
<proteinExistence type="predicted"/>
<dbReference type="EMBL" id="QRVK01000017">
    <property type="protein sequence ID" value="RGS41744.1"/>
    <property type="molecule type" value="Genomic_DNA"/>
</dbReference>
<reference evidence="3 4" key="1">
    <citation type="submission" date="2018-08" db="EMBL/GenBank/DDBJ databases">
        <title>A genome reference for cultivated species of the human gut microbiota.</title>
        <authorList>
            <person name="Zou Y."/>
            <person name="Xue W."/>
            <person name="Luo G."/>
        </authorList>
    </citation>
    <scope>NUCLEOTIDE SEQUENCE [LARGE SCALE GENOMIC DNA]</scope>
    <source>
        <strain evidence="3 4">AF22-21</strain>
    </source>
</reference>
<gene>
    <name evidence="3" type="ORF">DWX94_08060</name>
</gene>
<feature type="domain" description="Fibronectin type-III" evidence="2">
    <location>
        <begin position="136"/>
        <end position="227"/>
    </location>
</feature>
<evidence type="ECO:0000313" key="3">
    <source>
        <dbReference type="EMBL" id="RGS41744.1"/>
    </source>
</evidence>
<dbReference type="Proteomes" id="UP000283295">
    <property type="component" value="Unassembled WGS sequence"/>
</dbReference>
<dbReference type="SUPFAM" id="SSF49265">
    <property type="entry name" value="Fibronectin type III"/>
    <property type="match status" value="1"/>
</dbReference>